<name>A0ABU2YKB2_9FLAO</name>
<evidence type="ECO:0000313" key="8">
    <source>
        <dbReference type="Proteomes" id="UP001259492"/>
    </source>
</evidence>
<evidence type="ECO:0000256" key="1">
    <source>
        <dbReference type="ARBA" id="ARBA00022642"/>
    </source>
</evidence>
<comment type="pathway">
    <text evidence="4 6">Amino-acid degradation; L-kynurenine degradation; L-alanine and anthranilate from L-kynurenine: step 1/1.</text>
</comment>
<keyword evidence="3 4" id="KW-0663">Pyridoxal phosphate</keyword>
<dbReference type="Proteomes" id="UP001259492">
    <property type="component" value="Unassembled WGS sequence"/>
</dbReference>
<comment type="catalytic activity">
    <reaction evidence="4 6">
        <text>L-kynurenine + H2O = anthranilate + L-alanine + H(+)</text>
        <dbReference type="Rhea" id="RHEA:16813"/>
        <dbReference type="ChEBI" id="CHEBI:15377"/>
        <dbReference type="ChEBI" id="CHEBI:15378"/>
        <dbReference type="ChEBI" id="CHEBI:16567"/>
        <dbReference type="ChEBI" id="CHEBI:57959"/>
        <dbReference type="ChEBI" id="CHEBI:57972"/>
        <dbReference type="EC" id="3.7.1.3"/>
    </reaction>
</comment>
<dbReference type="GO" id="GO:0030429">
    <property type="term" value="F:kynureninase activity"/>
    <property type="evidence" value="ECO:0007669"/>
    <property type="project" value="UniProtKB-EC"/>
</dbReference>
<dbReference type="HAMAP" id="MF_01970">
    <property type="entry name" value="Kynureninase"/>
    <property type="match status" value="1"/>
</dbReference>
<dbReference type="PIRSF" id="PIRSF038800">
    <property type="entry name" value="KYNU"/>
    <property type="match status" value="1"/>
</dbReference>
<keyword evidence="2 4" id="KW-0378">Hydrolase</keyword>
<comment type="caution">
    <text evidence="4">Lacks conserved residue(s) required for the propagation of feature annotation.</text>
</comment>
<feature type="binding site" evidence="4">
    <location>
        <position position="273"/>
    </location>
    <ligand>
        <name>pyridoxal 5'-phosphate</name>
        <dbReference type="ChEBI" id="CHEBI:597326"/>
    </ligand>
</feature>
<comment type="catalytic activity">
    <reaction evidence="6">
        <text>3-hydroxy-L-kynurenine + H2O = 3-hydroxyanthranilate + L-alanine + H(+)</text>
        <dbReference type="Rhea" id="RHEA:25143"/>
        <dbReference type="ChEBI" id="CHEBI:15377"/>
        <dbReference type="ChEBI" id="CHEBI:15378"/>
        <dbReference type="ChEBI" id="CHEBI:36559"/>
        <dbReference type="ChEBI" id="CHEBI:57972"/>
        <dbReference type="ChEBI" id="CHEBI:58125"/>
        <dbReference type="EC" id="3.7.1.3"/>
    </reaction>
</comment>
<comment type="caution">
    <text evidence="7">The sequence shown here is derived from an EMBL/GenBank/DDBJ whole genome shotgun (WGS) entry which is preliminary data.</text>
</comment>
<keyword evidence="1 4" id="KW-0662">Pyridine nucleotide biosynthesis</keyword>
<organism evidence="7 8">
    <name type="scientific">Microcosmobacter mediterraneus</name>
    <dbReference type="NCBI Taxonomy" id="3075607"/>
    <lineage>
        <taxon>Bacteria</taxon>
        <taxon>Pseudomonadati</taxon>
        <taxon>Bacteroidota</taxon>
        <taxon>Flavobacteriia</taxon>
        <taxon>Flavobacteriales</taxon>
        <taxon>Flavobacteriaceae</taxon>
        <taxon>Microcosmobacter</taxon>
    </lineage>
</organism>
<evidence type="ECO:0000256" key="6">
    <source>
        <dbReference type="PIRNR" id="PIRNR038800"/>
    </source>
</evidence>
<comment type="cofactor">
    <cofactor evidence="4 6">
        <name>pyridoxal 5'-phosphate</name>
        <dbReference type="ChEBI" id="CHEBI:597326"/>
    </cofactor>
</comment>
<dbReference type="InterPro" id="IPR010111">
    <property type="entry name" value="Kynureninase"/>
</dbReference>
<keyword evidence="8" id="KW-1185">Reference proteome</keyword>
<dbReference type="Pfam" id="PF22580">
    <property type="entry name" value="KYNU_C"/>
    <property type="match status" value="1"/>
</dbReference>
<dbReference type="Gene3D" id="3.40.640.10">
    <property type="entry name" value="Type I PLP-dependent aspartate aminotransferase-like (Major domain)"/>
    <property type="match status" value="1"/>
</dbReference>
<feature type="binding site" evidence="4">
    <location>
        <position position="220"/>
    </location>
    <ligand>
        <name>pyridoxal 5'-phosphate</name>
        <dbReference type="ChEBI" id="CHEBI:597326"/>
    </ligand>
</feature>
<dbReference type="InterPro" id="IPR015422">
    <property type="entry name" value="PyrdxlP-dep_Trfase_small"/>
</dbReference>
<evidence type="ECO:0000256" key="4">
    <source>
        <dbReference type="HAMAP-Rule" id="MF_01970"/>
    </source>
</evidence>
<feature type="binding site" evidence="4">
    <location>
        <position position="105"/>
    </location>
    <ligand>
        <name>pyridoxal 5'-phosphate</name>
        <dbReference type="ChEBI" id="CHEBI:597326"/>
    </ligand>
</feature>
<dbReference type="SUPFAM" id="SSF53383">
    <property type="entry name" value="PLP-dependent transferases"/>
    <property type="match status" value="1"/>
</dbReference>
<dbReference type="EC" id="3.7.1.3" evidence="4 5"/>
<feature type="binding site" evidence="4">
    <location>
        <position position="242"/>
    </location>
    <ligand>
        <name>pyridoxal 5'-phosphate</name>
        <dbReference type="ChEBI" id="CHEBI:597326"/>
    </ligand>
</feature>
<feature type="binding site" evidence="4">
    <location>
        <begin position="132"/>
        <end position="135"/>
    </location>
    <ligand>
        <name>pyridoxal 5'-phosphate</name>
        <dbReference type="ChEBI" id="CHEBI:597326"/>
    </ligand>
</feature>
<dbReference type="Gene3D" id="3.90.1150.10">
    <property type="entry name" value="Aspartate Aminotransferase, domain 1"/>
    <property type="match status" value="1"/>
</dbReference>
<feature type="binding site" evidence="4">
    <location>
        <position position="301"/>
    </location>
    <ligand>
        <name>pyridoxal 5'-phosphate</name>
        <dbReference type="ChEBI" id="CHEBI:597326"/>
    </ligand>
</feature>
<dbReference type="InterPro" id="IPR015424">
    <property type="entry name" value="PyrdxlP-dep_Trfase"/>
</dbReference>
<sequence>MNLSLDYAIEMDQKDPLKSYRDLFHIPKDKFGNDLIYFCGNSLGLQPKTTKSYIEQELKDWAELGVEGHIEAKNPWLPYHEFLTESMAKVVGAKPIEVVTMNTLTANLHFMMVSFYQPNKKRYKIVIESDAFPSDKYAVESQLRHHGYDDKEGLILWKPRKGEELLRYEDLEQIMQDQGNEIALIMIGGVNYYTGQYFDLKRITELGHKHGCKVGFDCAHGGGNVPLNLHNSGADFAIWCSYKYLNSGPGSLSGCFVHERYAYDKNLNRFTGWWSHNKETRFNMRHDFDVLPGAEGWQLSNPPILSLAAIRASLDIFNEAGMDALRDKSIKLTGYFEYLMNGLGDDVVRIITPSNPKERGCQLSIQVKNANKELHDKLTDSGVITDWREPDVIRCAPVPLYNTFQDVYLMVERLKGLL</sequence>
<dbReference type="NCBIfam" id="TIGR01814">
    <property type="entry name" value="kynureninase"/>
    <property type="match status" value="1"/>
</dbReference>
<dbReference type="PANTHER" id="PTHR14084">
    <property type="entry name" value="KYNURENINASE"/>
    <property type="match status" value="1"/>
</dbReference>
<evidence type="ECO:0000256" key="5">
    <source>
        <dbReference type="NCBIfam" id="TIGR01814"/>
    </source>
</evidence>
<dbReference type="RefSeq" id="WP_311427100.1">
    <property type="nucleotide sequence ID" value="NZ_JAVRIA010000003.1"/>
</dbReference>
<feature type="binding site" evidence="4">
    <location>
        <position position="217"/>
    </location>
    <ligand>
        <name>pyridoxal 5'-phosphate</name>
        <dbReference type="ChEBI" id="CHEBI:597326"/>
    </ligand>
</feature>
<comment type="similarity">
    <text evidence="4 6">Belongs to the kynureninase family.</text>
</comment>
<proteinExistence type="inferred from homology"/>
<dbReference type="InterPro" id="IPR015421">
    <property type="entry name" value="PyrdxlP-dep_Trfase_major"/>
</dbReference>
<dbReference type="EMBL" id="JAVRIA010000003">
    <property type="protein sequence ID" value="MDT0558326.1"/>
    <property type="molecule type" value="Genomic_DNA"/>
</dbReference>
<evidence type="ECO:0000256" key="3">
    <source>
        <dbReference type="ARBA" id="ARBA00022898"/>
    </source>
</evidence>
<comment type="subunit">
    <text evidence="4 6">Homodimer.</text>
</comment>
<evidence type="ECO:0000313" key="7">
    <source>
        <dbReference type="EMBL" id="MDT0558326.1"/>
    </source>
</evidence>
<feature type="modified residue" description="N6-(pyridoxal phosphate)lysine" evidence="4">
    <location>
        <position position="243"/>
    </location>
</feature>
<feature type="binding site" evidence="4">
    <location>
        <position position="104"/>
    </location>
    <ligand>
        <name>pyridoxal 5'-phosphate</name>
        <dbReference type="ChEBI" id="CHEBI:597326"/>
    </ligand>
</feature>
<reference evidence="7 8" key="1">
    <citation type="submission" date="2023-09" db="EMBL/GenBank/DDBJ databases">
        <authorList>
            <person name="Rey-Velasco X."/>
        </authorList>
    </citation>
    <scope>NUCLEOTIDE SEQUENCE [LARGE SCALE GENOMIC DNA]</scope>
    <source>
        <strain evidence="7 8">W332</strain>
    </source>
</reference>
<accession>A0ABU2YKB2</accession>
<dbReference type="PANTHER" id="PTHR14084:SF0">
    <property type="entry name" value="KYNURENINASE"/>
    <property type="match status" value="1"/>
</dbReference>
<evidence type="ECO:0000256" key="2">
    <source>
        <dbReference type="ARBA" id="ARBA00022801"/>
    </source>
</evidence>
<comment type="function">
    <text evidence="4 6">Catalyzes the cleavage of L-kynurenine (L-Kyn) and L-3-hydroxykynurenine (L-3OHKyn) into anthranilic acid (AA) and 3-hydroxyanthranilic acid (3-OHAA), respectively.</text>
</comment>
<comment type="pathway">
    <text evidence="4 6">Cofactor biosynthesis; NAD(+) biosynthesis; quinolinate from L-kynurenine: step 2/3.</text>
</comment>
<protein>
    <recommendedName>
        <fullName evidence="4 5">Kynureninase</fullName>
        <ecNumber evidence="4 5">3.7.1.3</ecNumber>
    </recommendedName>
    <alternativeName>
        <fullName evidence="4">L-kynurenine hydrolase</fullName>
    </alternativeName>
</protein>
<gene>
    <name evidence="4 7" type="primary">kynU</name>
    <name evidence="7" type="ORF">RM697_06700</name>
</gene>